<dbReference type="Proteomes" id="UP000024438">
    <property type="component" value="Segment"/>
</dbReference>
<dbReference type="RefSeq" id="YP_009036008.1">
    <property type="nucleotide sequence ID" value="NC_024210.1"/>
</dbReference>
<evidence type="ECO:0000313" key="2">
    <source>
        <dbReference type="Proteomes" id="UP000024438"/>
    </source>
</evidence>
<dbReference type="EMBL" id="KJ668713">
    <property type="protein sequence ID" value="AHY83159.1"/>
    <property type="molecule type" value="Genomic_DNA"/>
</dbReference>
<keyword evidence="2" id="KW-1185">Reference proteome</keyword>
<proteinExistence type="predicted"/>
<gene>
    <name evidence="1" type="primary">e41c_0009</name>
</gene>
<sequence>MEAFMIYSFDKISISYYDSPESLIEEFNLEVKGVLDSGFRYLYSELADVFYS</sequence>
<accession>A0A023ZUB6</accession>
<name>A0A023ZUB6_9CAUD</name>
<protein>
    <submittedName>
        <fullName evidence="1">Uncharacterized protein</fullName>
    </submittedName>
</protein>
<dbReference type="KEGG" id="vg:19525645"/>
<organism evidence="1 2">
    <name type="scientific">Escherichia phage e4/1c</name>
    <dbReference type="NCBI Taxonomy" id="1495286"/>
    <lineage>
        <taxon>Viruses</taxon>
        <taxon>Duplodnaviria</taxon>
        <taxon>Heunggongvirae</taxon>
        <taxon>Uroviricota</taxon>
        <taxon>Caudoviricetes</taxon>
        <taxon>Drexlerviridae</taxon>
        <taxon>Rogunavirinae</taxon>
        <taxon>Rogunavirus</taxon>
        <taxon>Rogunavirus E41c</taxon>
    </lineage>
</organism>
<reference evidence="1 2" key="1">
    <citation type="submission" date="2014-04" db="EMBL/GenBank/DDBJ databases">
        <title>Complete genome sequence of e4/1c, an Escherichia coli O157:H7-specific phage with proven potential as a biocontrol agent.</title>
        <authorList>
            <person name="McAuliffe O."/>
            <person name="Coffey B."/>
            <person name="Casey A."/>
            <person name="O'Sullivan O."/>
            <person name="Coffey A."/>
            <person name="Ross P."/>
        </authorList>
    </citation>
    <scope>NUCLEOTIDE SEQUENCE [LARGE SCALE GENOMIC DNA]</scope>
</reference>
<evidence type="ECO:0000313" key="1">
    <source>
        <dbReference type="EMBL" id="AHY83159.1"/>
    </source>
</evidence>